<dbReference type="Proteomes" id="UP000236497">
    <property type="component" value="Unassembled WGS sequence"/>
</dbReference>
<protein>
    <submittedName>
        <fullName evidence="1">Uncharacterized protein</fullName>
    </submittedName>
</protein>
<proteinExistence type="predicted"/>
<dbReference type="AlphaFoldDB" id="A0A0H5SKT1"/>
<organism evidence="1 2">
    <name type="scientific">Herbinix hemicellulosilytica</name>
    <dbReference type="NCBI Taxonomy" id="1564487"/>
    <lineage>
        <taxon>Bacteria</taxon>
        <taxon>Bacillati</taxon>
        <taxon>Bacillota</taxon>
        <taxon>Clostridia</taxon>
        <taxon>Lachnospirales</taxon>
        <taxon>Lachnospiraceae</taxon>
        <taxon>Herbinix</taxon>
    </lineage>
</organism>
<reference evidence="1 2" key="1">
    <citation type="submission" date="2015-06" db="EMBL/GenBank/DDBJ databases">
        <authorList>
            <person name="Wibberg Daniel"/>
        </authorList>
    </citation>
    <scope>NUCLEOTIDE SEQUENCE [LARGE SCALE GENOMIC DNA]</scope>
    <source>
        <strain evidence="1 2">T3/55T</strain>
    </source>
</reference>
<evidence type="ECO:0000313" key="2">
    <source>
        <dbReference type="Proteomes" id="UP000236497"/>
    </source>
</evidence>
<gene>
    <name evidence="1" type="ORF">HHT355_2542</name>
</gene>
<sequence>MIFNININNNMNNRNFKSTEYVFYCVEIPHGND</sequence>
<keyword evidence="2" id="KW-1185">Reference proteome</keyword>
<evidence type="ECO:0000313" key="1">
    <source>
        <dbReference type="EMBL" id="CRZ35725.1"/>
    </source>
</evidence>
<name>A0A0H5SKT1_HERHM</name>
<dbReference type="EMBL" id="CVTD020000028">
    <property type="protein sequence ID" value="CRZ35725.1"/>
    <property type="molecule type" value="Genomic_DNA"/>
</dbReference>
<accession>A0A0H5SKT1</accession>